<evidence type="ECO:0008006" key="4">
    <source>
        <dbReference type="Google" id="ProtNLM"/>
    </source>
</evidence>
<evidence type="ECO:0000313" key="2">
    <source>
        <dbReference type="EMBL" id="KOO35895.1"/>
    </source>
</evidence>
<organism evidence="2 3">
    <name type="scientific">Chrysochromulina tobinii</name>
    <dbReference type="NCBI Taxonomy" id="1460289"/>
    <lineage>
        <taxon>Eukaryota</taxon>
        <taxon>Haptista</taxon>
        <taxon>Haptophyta</taxon>
        <taxon>Prymnesiophyceae</taxon>
        <taxon>Prymnesiales</taxon>
        <taxon>Chrysochromulinaceae</taxon>
        <taxon>Chrysochromulina</taxon>
    </lineage>
</organism>
<dbReference type="EMBL" id="JWZX01000714">
    <property type="protein sequence ID" value="KOO35895.1"/>
    <property type="molecule type" value="Genomic_DNA"/>
</dbReference>
<protein>
    <recommendedName>
        <fullName evidence="4">Right handed beta helix domain-containing protein</fullName>
    </recommendedName>
</protein>
<name>A0A0M0KAN2_9EUKA</name>
<reference evidence="3" key="1">
    <citation type="journal article" date="2015" name="PLoS Genet.">
        <title>Genome Sequence and Transcriptome Analyses of Chrysochromulina tobin: Metabolic Tools for Enhanced Algal Fitness in the Prominent Order Prymnesiales (Haptophyceae).</title>
        <authorList>
            <person name="Hovde B.T."/>
            <person name="Deodato C.R."/>
            <person name="Hunsperger H.M."/>
            <person name="Ryken S.A."/>
            <person name="Yost W."/>
            <person name="Jha R.K."/>
            <person name="Patterson J."/>
            <person name="Monnat R.J. Jr."/>
            <person name="Barlow S.B."/>
            <person name="Starkenburg S.R."/>
            <person name="Cattolico R.A."/>
        </authorList>
    </citation>
    <scope>NUCLEOTIDE SEQUENCE</scope>
    <source>
        <strain evidence="3">CCMP291</strain>
    </source>
</reference>
<comment type="caution">
    <text evidence="2">The sequence shown here is derived from an EMBL/GenBank/DDBJ whole genome shotgun (WGS) entry which is preliminary data.</text>
</comment>
<accession>A0A0M0KAN2</accession>
<feature type="non-terminal residue" evidence="2">
    <location>
        <position position="1"/>
    </location>
</feature>
<keyword evidence="3" id="KW-1185">Reference proteome</keyword>
<feature type="compositionally biased region" description="Basic and acidic residues" evidence="1">
    <location>
        <begin position="1"/>
        <end position="16"/>
    </location>
</feature>
<feature type="region of interest" description="Disordered" evidence="1">
    <location>
        <begin position="1"/>
        <end position="83"/>
    </location>
</feature>
<feature type="non-terminal residue" evidence="2">
    <location>
        <position position="137"/>
    </location>
</feature>
<evidence type="ECO:0000313" key="3">
    <source>
        <dbReference type="Proteomes" id="UP000037460"/>
    </source>
</evidence>
<dbReference type="Proteomes" id="UP000037460">
    <property type="component" value="Unassembled WGS sequence"/>
</dbReference>
<dbReference type="AlphaFoldDB" id="A0A0M0KAN2"/>
<gene>
    <name evidence="2" type="ORF">Ctob_016296</name>
</gene>
<proteinExistence type="predicted"/>
<feature type="compositionally biased region" description="Basic residues" evidence="1">
    <location>
        <begin position="17"/>
        <end position="43"/>
    </location>
</feature>
<evidence type="ECO:0000256" key="1">
    <source>
        <dbReference type="SAM" id="MobiDB-lite"/>
    </source>
</evidence>
<sequence length="137" mass="15047">AGDRGGEHSRRPDQRTRQHRRRPHRPCLRHLLPHRRAQRHQERRPRGGGGRLGRAARTSELLESASCAEHQPGLVGRRASDRAQHHGRLHLLWGWRTLSSCTISGNTAMGWEYGSGGGVAVVGGTVTISSCTISGNT</sequence>